<feature type="domain" description="EF-hand" evidence="7">
    <location>
        <begin position="234"/>
        <end position="269"/>
    </location>
</feature>
<comment type="cofactor">
    <cofactor evidence="5">
        <name>FAD</name>
        <dbReference type="ChEBI" id="CHEBI:57692"/>
    </cofactor>
</comment>
<evidence type="ECO:0000313" key="8">
    <source>
        <dbReference type="EMBL" id="EAR92926.1"/>
    </source>
</evidence>
<dbReference type="SUPFAM" id="SSF47473">
    <property type="entry name" value="EF-hand"/>
    <property type="match status" value="1"/>
</dbReference>
<dbReference type="GO" id="GO:0071949">
    <property type="term" value="F:FAD binding"/>
    <property type="evidence" value="ECO:0007669"/>
    <property type="project" value="TreeGrafter"/>
</dbReference>
<dbReference type="InterPro" id="IPR002872">
    <property type="entry name" value="Proline_DH_dom"/>
</dbReference>
<dbReference type="PROSITE" id="PS50222">
    <property type="entry name" value="EF_HAND_2"/>
    <property type="match status" value="1"/>
</dbReference>
<keyword evidence="5" id="KW-0274">FAD</keyword>
<dbReference type="GO" id="GO:0005509">
    <property type="term" value="F:calcium ion binding"/>
    <property type="evidence" value="ECO:0007669"/>
    <property type="project" value="InterPro"/>
</dbReference>
<evidence type="ECO:0000256" key="1">
    <source>
        <dbReference type="ARBA" id="ARBA00005869"/>
    </source>
</evidence>
<dbReference type="Gene3D" id="3.20.20.220">
    <property type="match status" value="1"/>
</dbReference>
<protein>
    <recommendedName>
        <fullName evidence="2 5">Proline dehydrogenase</fullName>
        <ecNumber evidence="2 5">1.5.5.2</ecNumber>
    </recommendedName>
</protein>
<keyword evidence="3 5" id="KW-0560">Oxidoreductase</keyword>
<dbReference type="EC" id="1.5.5.2" evidence="2 5"/>
<dbReference type="AlphaFoldDB" id="I7M7F9"/>
<comment type="function">
    <text evidence="5">Converts proline to delta-1-pyrroline-5-carboxylate.</text>
</comment>
<evidence type="ECO:0000313" key="9">
    <source>
        <dbReference type="Proteomes" id="UP000009168"/>
    </source>
</evidence>
<dbReference type="InterPro" id="IPR029041">
    <property type="entry name" value="FAD-linked_oxidoreductase-like"/>
</dbReference>
<dbReference type="RefSeq" id="XP_001013171.1">
    <property type="nucleotide sequence ID" value="XM_001013171.3"/>
</dbReference>
<keyword evidence="4 5" id="KW-0642">Proline metabolism</keyword>
<feature type="compositionally biased region" description="Low complexity" evidence="6">
    <location>
        <begin position="66"/>
        <end position="78"/>
    </location>
</feature>
<keyword evidence="5" id="KW-0285">Flavoprotein</keyword>
<dbReference type="PANTHER" id="PTHR13914">
    <property type="entry name" value="PROLINE OXIDASE"/>
    <property type="match status" value="1"/>
</dbReference>
<keyword evidence="9" id="KW-1185">Reference proteome</keyword>
<dbReference type="GO" id="GO:0005739">
    <property type="term" value="C:mitochondrion"/>
    <property type="evidence" value="ECO:0007669"/>
    <property type="project" value="TreeGrafter"/>
</dbReference>
<dbReference type="InterPro" id="IPR002048">
    <property type="entry name" value="EF_hand_dom"/>
</dbReference>
<dbReference type="InterPro" id="IPR015659">
    <property type="entry name" value="Proline_oxidase"/>
</dbReference>
<dbReference type="GO" id="GO:0010133">
    <property type="term" value="P:L-proline catabolic process to L-glutamate"/>
    <property type="evidence" value="ECO:0007669"/>
    <property type="project" value="TreeGrafter"/>
</dbReference>
<dbReference type="Pfam" id="PF01619">
    <property type="entry name" value="Pro_dh"/>
    <property type="match status" value="1"/>
</dbReference>
<name>I7M7F9_TETTS</name>
<dbReference type="KEGG" id="tet:TTHERM_00295390"/>
<organism evidence="8 9">
    <name type="scientific">Tetrahymena thermophila (strain SB210)</name>
    <dbReference type="NCBI Taxonomy" id="312017"/>
    <lineage>
        <taxon>Eukaryota</taxon>
        <taxon>Sar</taxon>
        <taxon>Alveolata</taxon>
        <taxon>Ciliophora</taxon>
        <taxon>Intramacronucleata</taxon>
        <taxon>Oligohymenophorea</taxon>
        <taxon>Hymenostomatida</taxon>
        <taxon>Tetrahymenina</taxon>
        <taxon>Tetrahymenidae</taxon>
        <taxon>Tetrahymena</taxon>
    </lineage>
</organism>
<evidence type="ECO:0000256" key="5">
    <source>
        <dbReference type="RuleBase" id="RU364054"/>
    </source>
</evidence>
<evidence type="ECO:0000256" key="2">
    <source>
        <dbReference type="ARBA" id="ARBA00012695"/>
    </source>
</evidence>
<dbReference type="GO" id="GO:0004657">
    <property type="term" value="F:proline dehydrogenase activity"/>
    <property type="evidence" value="ECO:0007669"/>
    <property type="project" value="UniProtKB-EC"/>
</dbReference>
<reference evidence="9" key="1">
    <citation type="journal article" date="2006" name="PLoS Biol.">
        <title>Macronuclear genome sequence of the ciliate Tetrahymena thermophila, a model eukaryote.</title>
        <authorList>
            <person name="Eisen J.A."/>
            <person name="Coyne R.S."/>
            <person name="Wu M."/>
            <person name="Wu D."/>
            <person name="Thiagarajan M."/>
            <person name="Wortman J.R."/>
            <person name="Badger J.H."/>
            <person name="Ren Q."/>
            <person name="Amedeo P."/>
            <person name="Jones K.M."/>
            <person name="Tallon L.J."/>
            <person name="Delcher A.L."/>
            <person name="Salzberg S.L."/>
            <person name="Silva J.C."/>
            <person name="Haas B.J."/>
            <person name="Majoros W.H."/>
            <person name="Farzad M."/>
            <person name="Carlton J.M."/>
            <person name="Smith R.K. Jr."/>
            <person name="Garg J."/>
            <person name="Pearlman R.E."/>
            <person name="Karrer K.M."/>
            <person name="Sun L."/>
            <person name="Manning G."/>
            <person name="Elde N.C."/>
            <person name="Turkewitz A.P."/>
            <person name="Asai D.J."/>
            <person name="Wilkes D.E."/>
            <person name="Wang Y."/>
            <person name="Cai H."/>
            <person name="Collins K."/>
            <person name="Stewart B.A."/>
            <person name="Lee S.R."/>
            <person name="Wilamowska K."/>
            <person name="Weinberg Z."/>
            <person name="Ruzzo W.L."/>
            <person name="Wloga D."/>
            <person name="Gaertig J."/>
            <person name="Frankel J."/>
            <person name="Tsao C.-C."/>
            <person name="Gorovsky M.A."/>
            <person name="Keeling P.J."/>
            <person name="Waller R.F."/>
            <person name="Patron N.J."/>
            <person name="Cherry J.M."/>
            <person name="Stover N.A."/>
            <person name="Krieger C.J."/>
            <person name="del Toro C."/>
            <person name="Ryder H.F."/>
            <person name="Williamson S.C."/>
            <person name="Barbeau R.A."/>
            <person name="Hamilton E.P."/>
            <person name="Orias E."/>
        </authorList>
    </citation>
    <scope>NUCLEOTIDE SEQUENCE [LARGE SCALE GENOMIC DNA]</scope>
    <source>
        <strain evidence="9">SB210</strain>
    </source>
</reference>
<dbReference type="PANTHER" id="PTHR13914:SF0">
    <property type="entry name" value="PROLINE DEHYDROGENASE 1, MITOCHONDRIAL"/>
    <property type="match status" value="1"/>
</dbReference>
<dbReference type="InterPro" id="IPR011992">
    <property type="entry name" value="EF-hand-dom_pair"/>
</dbReference>
<dbReference type="GeneID" id="7829447"/>
<dbReference type="EMBL" id="GG662740">
    <property type="protein sequence ID" value="EAR92926.1"/>
    <property type="molecule type" value="Genomic_DNA"/>
</dbReference>
<dbReference type="InParanoid" id="I7M7F9"/>
<comment type="catalytic activity">
    <reaction evidence="5">
        <text>L-proline + a quinone = (S)-1-pyrroline-5-carboxylate + a quinol + H(+)</text>
        <dbReference type="Rhea" id="RHEA:23784"/>
        <dbReference type="ChEBI" id="CHEBI:15378"/>
        <dbReference type="ChEBI" id="CHEBI:17388"/>
        <dbReference type="ChEBI" id="CHEBI:24646"/>
        <dbReference type="ChEBI" id="CHEBI:60039"/>
        <dbReference type="ChEBI" id="CHEBI:132124"/>
        <dbReference type="EC" id="1.5.5.2"/>
    </reaction>
</comment>
<dbReference type="Proteomes" id="UP000009168">
    <property type="component" value="Unassembled WGS sequence"/>
</dbReference>
<dbReference type="STRING" id="312017.I7M7F9"/>
<dbReference type="SUPFAM" id="SSF51730">
    <property type="entry name" value="FAD-linked oxidoreductase"/>
    <property type="match status" value="1"/>
</dbReference>
<evidence type="ECO:0000256" key="3">
    <source>
        <dbReference type="ARBA" id="ARBA00023002"/>
    </source>
</evidence>
<proteinExistence type="inferred from homology"/>
<accession>I7M7F9</accession>
<gene>
    <name evidence="8" type="ORF">TTHERM_00295390</name>
</gene>
<sequence>MILNNLNRLARCSLAARRSQNIFQIANLSSTQQLSYKGKFFQSTKAPESAQQDAKQEDRSTISVKPTQSQPSESSPRPEQQKFVSDEELEYFKSLRIYKEKTALELVNLFMINKLLHYSVFVNNADRLYKISCKVLGHRITEIIIKNTMGRVFTGGSNIEEIMSFAKKLESRNVPVIVDYCCEALEEDQNEFFMDKSVKVFEKTVNVGDNINRHKVSMKISGLINMEVLKKINIYGEEIDSLYEQIDKTKKGFITGQELHQALVAKGYHIEESDTQEFIKTVLEIQDGKSLQDTQIRQLIWRIRVHPYYIQSEKNQLKISKYLTKLDQHEISKAENFLRRMELVFDAAFRNKTRVLVDAEQSFIQRAIDSFLEQYQIKYNVEAPIVYTTFQNYLKSSSKRIAYEIAKCKELNIPFGVKMVRGAYINEETRIAKEKGIENPICDGLDKTTEMIESNLKFLVDNLLPGSELLIGSHNKDTIVKMKQYMKSKGIPNNSQQVYFSQLLGLADHLTYSLVDEGYSVYKYIPFGETHIMIPYLIRRAQESFQVLSSVEFQYNLLKDEVKRRTPFYY</sequence>
<dbReference type="OrthoDB" id="5464at2759"/>
<evidence type="ECO:0000259" key="7">
    <source>
        <dbReference type="PROSITE" id="PS50222"/>
    </source>
</evidence>
<dbReference type="OMA" id="FMFETEL"/>
<feature type="region of interest" description="Disordered" evidence="6">
    <location>
        <begin position="47"/>
        <end position="82"/>
    </location>
</feature>
<dbReference type="eggNOG" id="KOG0186">
    <property type="taxonomic scope" value="Eukaryota"/>
</dbReference>
<evidence type="ECO:0000256" key="4">
    <source>
        <dbReference type="ARBA" id="ARBA00023062"/>
    </source>
</evidence>
<comment type="similarity">
    <text evidence="1 5">Belongs to the proline oxidase family.</text>
</comment>
<dbReference type="HOGENOM" id="CLU_018202_3_1_1"/>
<evidence type="ECO:0000256" key="6">
    <source>
        <dbReference type="SAM" id="MobiDB-lite"/>
    </source>
</evidence>